<evidence type="ECO:0000313" key="2">
    <source>
        <dbReference type="Proteomes" id="UP001201549"/>
    </source>
</evidence>
<reference evidence="2" key="1">
    <citation type="submission" date="2023-07" db="EMBL/GenBank/DDBJ databases">
        <title>Shewanella mangrovi sp. nov., an acetaldehyde- degrading bacterium isolated from mangrove sediment.</title>
        <authorList>
            <person name="Liu Y."/>
        </authorList>
    </citation>
    <scope>NUCLEOTIDE SEQUENCE [LARGE SCALE GENOMIC DNA]</scope>
    <source>
        <strain evidence="2">C32</strain>
    </source>
</reference>
<dbReference type="SUPFAM" id="SSF56276">
    <property type="entry name" value="S-adenosylmethionine decarboxylase"/>
    <property type="match status" value="1"/>
</dbReference>
<dbReference type="InterPro" id="IPR018166">
    <property type="entry name" value="S-AdoMet_deCO2ase_CS"/>
</dbReference>
<dbReference type="Proteomes" id="UP001201549">
    <property type="component" value="Unassembled WGS sequence"/>
</dbReference>
<name>A0ABT2FNV6_9GAMM</name>
<gene>
    <name evidence="1" type="ORF">L9G74_16395</name>
</gene>
<accession>A0ABT2FNV6</accession>
<dbReference type="RefSeq" id="WP_238897542.1">
    <property type="nucleotide sequence ID" value="NZ_JAKOGG010000015.1"/>
</dbReference>
<keyword evidence="2" id="KW-1185">Reference proteome</keyword>
<proteinExistence type="predicted"/>
<dbReference type="Gene3D" id="3.60.90.10">
    <property type="entry name" value="S-adenosylmethionine decarboxylase"/>
    <property type="match status" value="1"/>
</dbReference>
<dbReference type="PANTHER" id="PTHR11570">
    <property type="entry name" value="S-ADENOSYLMETHIONINE DECARBOXYLASE"/>
    <property type="match status" value="1"/>
</dbReference>
<organism evidence="1 2">
    <name type="scientific">Shewanella electrica</name>
    <dbReference type="NCBI Taxonomy" id="515560"/>
    <lineage>
        <taxon>Bacteria</taxon>
        <taxon>Pseudomonadati</taxon>
        <taxon>Pseudomonadota</taxon>
        <taxon>Gammaproteobacteria</taxon>
        <taxon>Alteromonadales</taxon>
        <taxon>Shewanellaceae</taxon>
        <taxon>Shewanella</taxon>
    </lineage>
</organism>
<protein>
    <submittedName>
        <fullName evidence="1">S-adenosylmethionine decarboxylase proenzyme</fullName>
    </submittedName>
</protein>
<dbReference type="Pfam" id="PF01536">
    <property type="entry name" value="SAM_decarbox"/>
    <property type="match status" value="1"/>
</dbReference>
<sequence length="309" mass="35131">MFFEGSEKKIELIVTPETPSLRSLGRPFWETMVGKAHAEILSSVSNDDCDAYLLSESSLFVWDNHFLMLTCGTTTLVHAATHFIDTLGTDAVAFLSYQRKNEYLAHLQTSSFEDDLKLLRQKISGHAYRVGHLDSHHHYIFYTDKPYQADPSDITNELLMYHISGDTADYLRSTGQKIEQIRQRLQLSSLLGDFAIDDFLFEPFGYSVNGIRGKEYFTIHVTPQEDTSYVSFETNLALTGQHSELFAALLHALQPGSWDIIGFNSPANTLGFPANHRLGLSNMTLEQGYELSFSHYQRCEHEYLLPTRL</sequence>
<dbReference type="EMBL" id="JAKOGG010000015">
    <property type="protein sequence ID" value="MCS4558020.1"/>
    <property type="molecule type" value="Genomic_DNA"/>
</dbReference>
<dbReference type="PANTHER" id="PTHR11570:SF0">
    <property type="entry name" value="S-ADENOSYLMETHIONINE DECARBOXYLASE PROENZYME"/>
    <property type="match status" value="1"/>
</dbReference>
<dbReference type="InterPro" id="IPR048283">
    <property type="entry name" value="AdoMetDC-like"/>
</dbReference>
<comment type="caution">
    <text evidence="1">The sequence shown here is derived from an EMBL/GenBank/DDBJ whole genome shotgun (WGS) entry which is preliminary data.</text>
</comment>
<dbReference type="InterPro" id="IPR016067">
    <property type="entry name" value="S-AdoMet_deCO2ase_core"/>
</dbReference>
<evidence type="ECO:0000313" key="1">
    <source>
        <dbReference type="EMBL" id="MCS4558020.1"/>
    </source>
</evidence>
<dbReference type="PROSITE" id="PS01336">
    <property type="entry name" value="ADOMETDC"/>
    <property type="match status" value="1"/>
</dbReference>